<feature type="compositionally biased region" description="Polar residues" evidence="1">
    <location>
        <begin position="410"/>
        <end position="421"/>
    </location>
</feature>
<dbReference type="Proteomes" id="UP000226192">
    <property type="component" value="Unassembled WGS sequence"/>
</dbReference>
<evidence type="ECO:0000313" key="2">
    <source>
        <dbReference type="EMBL" id="PHH59106.1"/>
    </source>
</evidence>
<dbReference type="OrthoDB" id="4800057at2759"/>
<feature type="compositionally biased region" description="Polar residues" evidence="1">
    <location>
        <begin position="160"/>
        <end position="171"/>
    </location>
</feature>
<organism evidence="2 3">
    <name type="scientific">Ophiocordyceps australis</name>
    <dbReference type="NCBI Taxonomy" id="1399860"/>
    <lineage>
        <taxon>Eukaryota</taxon>
        <taxon>Fungi</taxon>
        <taxon>Dikarya</taxon>
        <taxon>Ascomycota</taxon>
        <taxon>Pezizomycotina</taxon>
        <taxon>Sordariomycetes</taxon>
        <taxon>Hypocreomycetidae</taxon>
        <taxon>Hypocreales</taxon>
        <taxon>Ophiocordycipitaceae</taxon>
        <taxon>Ophiocordyceps</taxon>
    </lineage>
</organism>
<dbReference type="AlphaFoldDB" id="A0A2C5XUI7"/>
<gene>
    <name evidence="2" type="ORF">CDD81_3801</name>
</gene>
<feature type="region of interest" description="Disordered" evidence="1">
    <location>
        <begin position="138"/>
        <end position="181"/>
    </location>
</feature>
<reference evidence="2 3" key="1">
    <citation type="submission" date="2017-06" db="EMBL/GenBank/DDBJ databases">
        <title>Ant-infecting Ophiocordyceps genomes reveal a high diversity of potential behavioral manipulation genes and a possible major role for enterotoxins.</title>
        <authorList>
            <person name="De Bekker C."/>
            <person name="Evans H.C."/>
            <person name="Brachmann A."/>
            <person name="Hughes D.P."/>
        </authorList>
    </citation>
    <scope>NUCLEOTIDE SEQUENCE [LARGE SCALE GENOMIC DNA]</scope>
    <source>
        <strain evidence="2 3">Map64</strain>
    </source>
</reference>
<comment type="caution">
    <text evidence="2">The sequence shown here is derived from an EMBL/GenBank/DDBJ whole genome shotgun (WGS) entry which is preliminary data.</text>
</comment>
<dbReference type="STRING" id="1399860.A0A2C5XUI7"/>
<keyword evidence="3" id="KW-1185">Reference proteome</keyword>
<feature type="region of interest" description="Disordered" evidence="1">
    <location>
        <begin position="616"/>
        <end position="642"/>
    </location>
</feature>
<feature type="region of interest" description="Disordered" evidence="1">
    <location>
        <begin position="351"/>
        <end position="432"/>
    </location>
</feature>
<feature type="compositionally biased region" description="Low complexity" evidence="1">
    <location>
        <begin position="355"/>
        <end position="364"/>
    </location>
</feature>
<evidence type="ECO:0000313" key="3">
    <source>
        <dbReference type="Proteomes" id="UP000226192"/>
    </source>
</evidence>
<feature type="compositionally biased region" description="Basic and acidic residues" evidence="1">
    <location>
        <begin position="862"/>
        <end position="873"/>
    </location>
</feature>
<feature type="compositionally biased region" description="Acidic residues" evidence="1">
    <location>
        <begin position="874"/>
        <end position="884"/>
    </location>
</feature>
<feature type="region of interest" description="Disordered" evidence="1">
    <location>
        <begin position="857"/>
        <end position="884"/>
    </location>
</feature>
<feature type="compositionally biased region" description="Polar residues" evidence="1">
    <location>
        <begin position="138"/>
        <end position="152"/>
    </location>
</feature>
<proteinExistence type="predicted"/>
<evidence type="ECO:0000256" key="1">
    <source>
        <dbReference type="SAM" id="MobiDB-lite"/>
    </source>
</evidence>
<sequence>METDKVWDSLPPDEHRSVWDETEHNFWKNFETEQEAQVAKAENEFQKSTSDTRFLIASMTGKRSQLVERREWLAKELSSIDREIACLNQACDEKCATLALQEREFRRGEQERLENRDKIRQKMQKFFKLKRKELHDTINTPRVNQSELVQRASSDHDQVIVSSSAQPSPTLIQPRRTPLPNKDTRPLAVHQLVSTPATPAPVQDGLSTETIVNVTDADGNVIGPVKRIEPWNQWVREILHKPIKRSVKIRRGRKFNQDHLASIYDRSEGKGVKWLSCMIQATGDILPQRCHSCDKNQGAFDDCIVLGGPLFQKCGNCEWNRQGCHRPLMSRSSNAGTPQREQPIKNLDEHEAAADEAMAASKAEGPSIVALDGLGPSAGRRDAGQHASSGFTPANGFTAANSGSCRPPSQDRSTPTANSVDGSPRHTPSESGEFLGEITRENLVLQHDGSVYTYPEIVEGVPVGKIDQTHPYWELGWPCIKSVIEPQLASWRDKNMVAQEAKARGEGGSSKFQTGRQVNRGIRILEFLESGEISPYQLVAKKFMNTGKGAIISYDTLFRLCETLSELAKFNLDVTPVEWLRHRLHEIKVEKGSGFNVSRTVHDFYHDPKLSALRSKNGFKNIGRPSGPKYGGGNGTPQGSLRKRKSINSQMDTPRGSPTALHSPFAVHGPDGYLQEHSLEACVALGDGTRREPPVKRLRPLSPPCTREQDEAFGQYADFSDIDSCSGAAVAWEDWRLYQVKTRLFTSSTSVTQYWNWKERERILEHQVLKETDPVSWGLYRDPIDFCVRLDDVDEVRWNVDALQVHLTMSPLEKKASKLDGRPRGDVLVAFKRERTIRRLLEFFRSKKIKLVEVSPEEMDENWGRIKSEKLPDNDDDASEELKE</sequence>
<name>A0A2C5XUI7_9HYPO</name>
<dbReference type="EMBL" id="NJET01000240">
    <property type="protein sequence ID" value="PHH59106.1"/>
    <property type="molecule type" value="Genomic_DNA"/>
</dbReference>
<protein>
    <submittedName>
        <fullName evidence="2">Uncharacterized protein</fullName>
    </submittedName>
</protein>
<dbReference type="Pfam" id="PF12511">
    <property type="entry name" value="DUF3716"/>
    <property type="match status" value="1"/>
</dbReference>
<dbReference type="InterPro" id="IPR022190">
    <property type="entry name" value="DUF3716"/>
</dbReference>
<accession>A0A2C5XUI7</accession>